<evidence type="ECO:0000313" key="9">
    <source>
        <dbReference type="Proteomes" id="UP000824099"/>
    </source>
</evidence>
<dbReference type="Gene3D" id="3.40.640.10">
    <property type="entry name" value="Type I PLP-dependent aspartate aminotransferase-like (Major domain)"/>
    <property type="match status" value="1"/>
</dbReference>
<dbReference type="InterPro" id="IPR015422">
    <property type="entry name" value="PyrdxlP-dep_Trfase_small"/>
</dbReference>
<evidence type="ECO:0000313" key="8">
    <source>
        <dbReference type="EMBL" id="HIU63649.1"/>
    </source>
</evidence>
<feature type="domain" description="Aminotransferase class I/classII large" evidence="7">
    <location>
        <begin position="31"/>
        <end position="343"/>
    </location>
</feature>
<dbReference type="AlphaFoldDB" id="A0A9D1SKB3"/>
<comment type="caution">
    <text evidence="8">The sequence shown here is derived from an EMBL/GenBank/DDBJ whole genome shotgun (WGS) entry which is preliminary data.</text>
</comment>
<evidence type="ECO:0000256" key="1">
    <source>
        <dbReference type="ARBA" id="ARBA00001933"/>
    </source>
</evidence>
<name>A0A9D1SKB3_9FIRM</name>
<dbReference type="InterPro" id="IPR050596">
    <property type="entry name" value="AspAT/PAT-like"/>
</dbReference>
<dbReference type="GO" id="GO:0008483">
    <property type="term" value="F:transaminase activity"/>
    <property type="evidence" value="ECO:0007669"/>
    <property type="project" value="UniProtKB-KW"/>
</dbReference>
<evidence type="ECO:0000256" key="3">
    <source>
        <dbReference type="ARBA" id="ARBA00022576"/>
    </source>
</evidence>
<accession>A0A9D1SKB3</accession>
<dbReference type="InterPro" id="IPR015421">
    <property type="entry name" value="PyrdxlP-dep_Trfase_major"/>
</dbReference>
<dbReference type="Pfam" id="PF00155">
    <property type="entry name" value="Aminotran_1_2"/>
    <property type="match status" value="1"/>
</dbReference>
<evidence type="ECO:0000256" key="5">
    <source>
        <dbReference type="ARBA" id="ARBA00022898"/>
    </source>
</evidence>
<keyword evidence="3 6" id="KW-0032">Aminotransferase</keyword>
<dbReference type="EMBL" id="DVNI01000019">
    <property type="protein sequence ID" value="HIU63649.1"/>
    <property type="molecule type" value="Genomic_DNA"/>
</dbReference>
<protein>
    <recommendedName>
        <fullName evidence="6">Aminotransferase</fullName>
        <ecNumber evidence="6">2.6.1.-</ecNumber>
    </recommendedName>
</protein>
<dbReference type="PANTHER" id="PTHR46383">
    <property type="entry name" value="ASPARTATE AMINOTRANSFERASE"/>
    <property type="match status" value="1"/>
</dbReference>
<dbReference type="InterPro" id="IPR004838">
    <property type="entry name" value="NHTrfase_class1_PyrdxlP-BS"/>
</dbReference>
<dbReference type="PROSITE" id="PS00105">
    <property type="entry name" value="AA_TRANSFER_CLASS_1"/>
    <property type="match status" value="1"/>
</dbReference>
<evidence type="ECO:0000256" key="4">
    <source>
        <dbReference type="ARBA" id="ARBA00022679"/>
    </source>
</evidence>
<dbReference type="Gene3D" id="3.90.1150.10">
    <property type="entry name" value="Aspartate Aminotransferase, domain 1"/>
    <property type="match status" value="1"/>
</dbReference>
<dbReference type="GO" id="GO:0006520">
    <property type="term" value="P:amino acid metabolic process"/>
    <property type="evidence" value="ECO:0007669"/>
    <property type="project" value="InterPro"/>
</dbReference>
<dbReference type="Proteomes" id="UP000824099">
    <property type="component" value="Unassembled WGS sequence"/>
</dbReference>
<reference evidence="8" key="2">
    <citation type="journal article" date="2021" name="PeerJ">
        <title>Extensive microbial diversity within the chicken gut microbiome revealed by metagenomics and culture.</title>
        <authorList>
            <person name="Gilroy R."/>
            <person name="Ravi A."/>
            <person name="Getino M."/>
            <person name="Pursley I."/>
            <person name="Horton D.L."/>
            <person name="Alikhan N.F."/>
            <person name="Baker D."/>
            <person name="Gharbi K."/>
            <person name="Hall N."/>
            <person name="Watson M."/>
            <person name="Adriaenssens E.M."/>
            <person name="Foster-Nyarko E."/>
            <person name="Jarju S."/>
            <person name="Secka A."/>
            <person name="Antonio M."/>
            <person name="Oren A."/>
            <person name="Chaudhuri R.R."/>
            <person name="La Ragione R."/>
            <person name="Hildebrand F."/>
            <person name="Pallen M.J."/>
        </authorList>
    </citation>
    <scope>NUCLEOTIDE SEQUENCE</scope>
    <source>
        <strain evidence="8">CHK160-1198</strain>
    </source>
</reference>
<dbReference type="EC" id="2.6.1.-" evidence="6"/>
<evidence type="ECO:0000256" key="6">
    <source>
        <dbReference type="RuleBase" id="RU000481"/>
    </source>
</evidence>
<gene>
    <name evidence="8" type="ORF">IAB06_01230</name>
</gene>
<evidence type="ECO:0000256" key="2">
    <source>
        <dbReference type="ARBA" id="ARBA00007441"/>
    </source>
</evidence>
<comment type="similarity">
    <text evidence="2 6">Belongs to the class-I pyridoxal-phosphate-dependent aminotransferase family.</text>
</comment>
<sequence length="396" mass="44189">MNISKRVQALSTSPIRRLVPYATVAKAKGKKVYHLNIGQPDIETPMQFMESIRKFDEKVISYGNSQGEMVLIEAVKKYYKEWNMHFDNTNIYVTNGGSEALTLAIMTLCDPGDEVLVFEPYYANYKTFANTYNVNINAVATTAENGYRLPSETEIEKKITPRTKAILITNPGNPTGVVFTEEEMQMISRLVLKYDLGLIADEVYREFVYDGAYKSFGHMPELEQNLVIVDSVSKRYSACGARIGCLLSHNDAFCKELMKCCQARLCCPTLEQVGAAALYTTPKTYLDAVNKEYKKRRDTIASALAKVPDVLASNPSGAFYVMVKLPVDDAEKFAIWLLEEFDVDGETVMFAPGNGFYDTEGRGVDEARLAYVLKSEDLEKAIAILAAGLKAYPGKK</sequence>
<keyword evidence="4 6" id="KW-0808">Transferase</keyword>
<dbReference type="GO" id="GO:0030170">
    <property type="term" value="F:pyridoxal phosphate binding"/>
    <property type="evidence" value="ECO:0007669"/>
    <property type="project" value="InterPro"/>
</dbReference>
<dbReference type="CDD" id="cd00609">
    <property type="entry name" value="AAT_like"/>
    <property type="match status" value="1"/>
</dbReference>
<reference evidence="8" key="1">
    <citation type="submission" date="2020-10" db="EMBL/GenBank/DDBJ databases">
        <authorList>
            <person name="Gilroy R."/>
        </authorList>
    </citation>
    <scope>NUCLEOTIDE SEQUENCE</scope>
    <source>
        <strain evidence="8">CHK160-1198</strain>
    </source>
</reference>
<dbReference type="SUPFAM" id="SSF53383">
    <property type="entry name" value="PLP-dependent transferases"/>
    <property type="match status" value="1"/>
</dbReference>
<organism evidence="8 9">
    <name type="scientific">Candidatus Avacidaminococcus intestinavium</name>
    <dbReference type="NCBI Taxonomy" id="2840684"/>
    <lineage>
        <taxon>Bacteria</taxon>
        <taxon>Bacillati</taxon>
        <taxon>Bacillota</taxon>
        <taxon>Negativicutes</taxon>
        <taxon>Acidaminococcales</taxon>
        <taxon>Acidaminococcaceae</taxon>
        <taxon>Acidaminococcaceae incertae sedis</taxon>
        <taxon>Candidatus Avacidaminococcus</taxon>
    </lineage>
</organism>
<keyword evidence="5" id="KW-0663">Pyridoxal phosphate</keyword>
<dbReference type="NCBIfam" id="NF005744">
    <property type="entry name" value="PRK07568.1"/>
    <property type="match status" value="1"/>
</dbReference>
<comment type="cofactor">
    <cofactor evidence="1 6">
        <name>pyridoxal 5'-phosphate</name>
        <dbReference type="ChEBI" id="CHEBI:597326"/>
    </cofactor>
</comment>
<proteinExistence type="inferred from homology"/>
<dbReference type="InterPro" id="IPR004839">
    <property type="entry name" value="Aminotransferase_I/II_large"/>
</dbReference>
<dbReference type="InterPro" id="IPR015424">
    <property type="entry name" value="PyrdxlP-dep_Trfase"/>
</dbReference>
<evidence type="ECO:0000259" key="7">
    <source>
        <dbReference type="Pfam" id="PF00155"/>
    </source>
</evidence>